<feature type="compositionally biased region" description="Polar residues" evidence="2">
    <location>
        <begin position="634"/>
        <end position="655"/>
    </location>
</feature>
<protein>
    <submittedName>
        <fullName evidence="3">Uncharacterized protein</fullName>
    </submittedName>
</protein>
<dbReference type="Proteomes" id="UP000785679">
    <property type="component" value="Unassembled WGS sequence"/>
</dbReference>
<dbReference type="EMBL" id="RRYP01002200">
    <property type="protein sequence ID" value="TNV85044.1"/>
    <property type="molecule type" value="Genomic_DNA"/>
</dbReference>
<proteinExistence type="predicted"/>
<keyword evidence="4" id="KW-1185">Reference proteome</keyword>
<evidence type="ECO:0000313" key="3">
    <source>
        <dbReference type="EMBL" id="TNV85044.1"/>
    </source>
</evidence>
<sequence>MNGNIQSRNLQRSSENGNPLIMTHSSNFKCKSANRKKIMLNHPSVEEIEPAENKESQYQVLQRVIYSQLSKIEKKVDEFEMAASHQLNQSDFYTSLLRDLLPPNNKALSRLLGPTTSTRFALLYTRLTQTSLDTISKHLRDLHSQVSFSQGQATKFRKQLEDCEKAKEQYKSLWEGEVYDRTHAYERFPYLKKVVAEYERMGGKLSADEQAAKRVFEKRYQQAMAFKDTTSEEHFLNRDLDQVQLEVTRIRDELAWQNQAAVETGMQRAGISDAPFQLIDLIQDLLEQHQSSNVKESSSMDVKSFSEHMDKRNYDKIVRELNIKAANSVDGTLKKILKKYQDLLLLRKEEFQCQTNFDGEEEMAKMQRITSQLSDLTWENQDLQKQLEKVLARAEKYERDYKDLMYKHNRHNAEMNEKQAEIKAIQADLDNAESRNREFAGKLYISESKMKRILDDYRLIQRRLDSMQKRAQDLQLDNHTLAEELKMLSDHLKEFTQVVIVNEGMPPSVHSMKTSALNTPPPQERVHVVEKPVQQVVVQERIVYVHAEGEGDQGNGQLMAEEVNMLNNKVQELQEEITSLHEKYQQSKLKKQELEVKNQSLEKKVQKLQLDLKDAQRVRKEVSTVYVKEKSTPNKDSSTQLPIHQVQQQKPTQTVESERLVEETIKYSPQPRYVEEQASPVVLKQKEPNVSPGPVIKMVGDRVVQLALQPVGLSSAKKHQEFSPDRLLKSTHQRKPISTHTVALQWPDDLEAKRRLLINQKPKAVACQIQTDDIVEEELLRQLKEEKQRNTVQQMAFTVSGGFDSNVRHRQFVPKIGKSSKK</sequence>
<feature type="coiled-coil region" evidence="1">
    <location>
        <begin position="366"/>
        <end position="484"/>
    </location>
</feature>
<name>A0A8J8P3D8_HALGN</name>
<accession>A0A8J8P3D8</accession>
<evidence type="ECO:0000256" key="2">
    <source>
        <dbReference type="SAM" id="MobiDB-lite"/>
    </source>
</evidence>
<comment type="caution">
    <text evidence="3">The sequence shown here is derived from an EMBL/GenBank/DDBJ whole genome shotgun (WGS) entry which is preliminary data.</text>
</comment>
<reference evidence="3" key="1">
    <citation type="submission" date="2019-06" db="EMBL/GenBank/DDBJ databases">
        <authorList>
            <person name="Zheng W."/>
        </authorList>
    </citation>
    <scope>NUCLEOTIDE SEQUENCE</scope>
    <source>
        <strain evidence="3">QDHG01</strain>
    </source>
</reference>
<keyword evidence="1" id="KW-0175">Coiled coil</keyword>
<evidence type="ECO:0000313" key="4">
    <source>
        <dbReference type="Proteomes" id="UP000785679"/>
    </source>
</evidence>
<dbReference type="AlphaFoldDB" id="A0A8J8P3D8"/>
<gene>
    <name evidence="3" type="ORF">FGO68_gene11550</name>
</gene>
<feature type="coiled-coil region" evidence="1">
    <location>
        <begin position="556"/>
        <end position="618"/>
    </location>
</feature>
<feature type="region of interest" description="Disordered" evidence="2">
    <location>
        <begin position="628"/>
        <end position="655"/>
    </location>
</feature>
<organism evidence="3 4">
    <name type="scientific">Halteria grandinella</name>
    <dbReference type="NCBI Taxonomy" id="5974"/>
    <lineage>
        <taxon>Eukaryota</taxon>
        <taxon>Sar</taxon>
        <taxon>Alveolata</taxon>
        <taxon>Ciliophora</taxon>
        <taxon>Intramacronucleata</taxon>
        <taxon>Spirotrichea</taxon>
        <taxon>Stichotrichia</taxon>
        <taxon>Sporadotrichida</taxon>
        <taxon>Halteriidae</taxon>
        <taxon>Halteria</taxon>
    </lineage>
</organism>
<evidence type="ECO:0000256" key="1">
    <source>
        <dbReference type="SAM" id="Coils"/>
    </source>
</evidence>
<feature type="region of interest" description="Disordered" evidence="2">
    <location>
        <begin position="1"/>
        <end position="24"/>
    </location>
</feature>